<evidence type="ECO:0000256" key="4">
    <source>
        <dbReference type="ARBA" id="ARBA00022989"/>
    </source>
</evidence>
<sequence>TLFMIVIFLLLLMVNAVFAVSIAGALQATPSSVIPVWAATIVAIGLGQLIFQMKVPILWPTIIGTVILYAVIPLGESVPIELPQTVMGLAPGAQWILILFAYASIASLLPIWMLLQPRAYINGIQLFVGLILVYATVFIAAPPIVAPAFNLDLPANTPDLLPLLFVTVGCGAVSGFHGLVGSGTTSKQINLETDERFVCYLGSAGEGALALAAIIAVSAGFASLDEWRGVYTEFGNGGITAFVQGGATIVSSGSGLRHETAATLLTMMAVLFA</sequence>
<dbReference type="PANTHER" id="PTHR30252:SF0">
    <property type="entry name" value="PEPTIDE TRANSPORTER CSTA"/>
    <property type="match status" value="1"/>
</dbReference>
<feature type="transmembrane region" description="Helical" evidence="6">
    <location>
        <begin position="29"/>
        <end position="50"/>
    </location>
</feature>
<keyword evidence="2" id="KW-1003">Cell membrane</keyword>
<feature type="domain" description="CstA N-terminal" evidence="7">
    <location>
        <begin position="2"/>
        <end position="218"/>
    </location>
</feature>
<keyword evidence="5 6" id="KW-0472">Membrane</keyword>
<dbReference type="GO" id="GO:0009267">
    <property type="term" value="P:cellular response to starvation"/>
    <property type="evidence" value="ECO:0007669"/>
    <property type="project" value="InterPro"/>
</dbReference>
<feature type="non-terminal residue" evidence="8">
    <location>
        <position position="273"/>
    </location>
</feature>
<organism evidence="8">
    <name type="scientific">marine metagenome</name>
    <dbReference type="NCBI Taxonomy" id="408172"/>
    <lineage>
        <taxon>unclassified sequences</taxon>
        <taxon>metagenomes</taxon>
        <taxon>ecological metagenomes</taxon>
    </lineage>
</organism>
<feature type="transmembrane region" description="Helical" evidence="6">
    <location>
        <begin position="161"/>
        <end position="185"/>
    </location>
</feature>
<dbReference type="PANTHER" id="PTHR30252">
    <property type="entry name" value="INNER MEMBRANE PEPTIDE TRANSPORTER"/>
    <property type="match status" value="1"/>
</dbReference>
<dbReference type="InterPro" id="IPR003706">
    <property type="entry name" value="CstA_N"/>
</dbReference>
<keyword evidence="4 6" id="KW-1133">Transmembrane helix</keyword>
<feature type="transmembrane region" description="Helical" evidence="6">
    <location>
        <begin position="127"/>
        <end position="149"/>
    </location>
</feature>
<evidence type="ECO:0000256" key="6">
    <source>
        <dbReference type="SAM" id="Phobius"/>
    </source>
</evidence>
<dbReference type="InterPro" id="IPR051605">
    <property type="entry name" value="CstA"/>
</dbReference>
<feature type="non-terminal residue" evidence="8">
    <location>
        <position position="1"/>
    </location>
</feature>
<feature type="transmembrane region" description="Helical" evidence="6">
    <location>
        <begin position="197"/>
        <end position="222"/>
    </location>
</feature>
<proteinExistence type="predicted"/>
<evidence type="ECO:0000256" key="1">
    <source>
        <dbReference type="ARBA" id="ARBA00004651"/>
    </source>
</evidence>
<name>A0A382X2Q9_9ZZZZ</name>
<dbReference type="Pfam" id="PF02554">
    <property type="entry name" value="CstA"/>
    <property type="match status" value="1"/>
</dbReference>
<dbReference type="EMBL" id="UINC01164401">
    <property type="protein sequence ID" value="SVD65233.1"/>
    <property type="molecule type" value="Genomic_DNA"/>
</dbReference>
<protein>
    <recommendedName>
        <fullName evidence="7">CstA N-terminal domain-containing protein</fullName>
    </recommendedName>
</protein>
<gene>
    <name evidence="8" type="ORF">METZ01_LOCUS418087</name>
</gene>
<dbReference type="GO" id="GO:0005886">
    <property type="term" value="C:plasma membrane"/>
    <property type="evidence" value="ECO:0007669"/>
    <property type="project" value="UniProtKB-SubCell"/>
</dbReference>
<feature type="transmembrane region" description="Helical" evidence="6">
    <location>
        <begin position="57"/>
        <end position="75"/>
    </location>
</feature>
<evidence type="ECO:0000256" key="5">
    <source>
        <dbReference type="ARBA" id="ARBA00023136"/>
    </source>
</evidence>
<accession>A0A382X2Q9</accession>
<keyword evidence="3 6" id="KW-0812">Transmembrane</keyword>
<evidence type="ECO:0000256" key="3">
    <source>
        <dbReference type="ARBA" id="ARBA00022692"/>
    </source>
</evidence>
<evidence type="ECO:0000313" key="8">
    <source>
        <dbReference type="EMBL" id="SVD65233.1"/>
    </source>
</evidence>
<evidence type="ECO:0000256" key="2">
    <source>
        <dbReference type="ARBA" id="ARBA00022475"/>
    </source>
</evidence>
<evidence type="ECO:0000259" key="7">
    <source>
        <dbReference type="Pfam" id="PF02554"/>
    </source>
</evidence>
<feature type="transmembrane region" description="Helical" evidence="6">
    <location>
        <begin position="95"/>
        <end position="115"/>
    </location>
</feature>
<dbReference type="AlphaFoldDB" id="A0A382X2Q9"/>
<comment type="subcellular location">
    <subcellularLocation>
        <location evidence="1">Cell membrane</location>
        <topology evidence="1">Multi-pass membrane protein</topology>
    </subcellularLocation>
</comment>
<reference evidence="8" key="1">
    <citation type="submission" date="2018-05" db="EMBL/GenBank/DDBJ databases">
        <authorList>
            <person name="Lanie J.A."/>
            <person name="Ng W.-L."/>
            <person name="Kazmierczak K.M."/>
            <person name="Andrzejewski T.M."/>
            <person name="Davidsen T.M."/>
            <person name="Wayne K.J."/>
            <person name="Tettelin H."/>
            <person name="Glass J.I."/>
            <person name="Rusch D."/>
            <person name="Podicherti R."/>
            <person name="Tsui H.-C.T."/>
            <person name="Winkler M.E."/>
        </authorList>
    </citation>
    <scope>NUCLEOTIDE SEQUENCE</scope>
</reference>